<organism evidence="3 4">
    <name type="scientific">Ensete ventricosum</name>
    <name type="common">Abyssinian banana</name>
    <name type="synonym">Musa ensete</name>
    <dbReference type="NCBI Taxonomy" id="4639"/>
    <lineage>
        <taxon>Eukaryota</taxon>
        <taxon>Viridiplantae</taxon>
        <taxon>Streptophyta</taxon>
        <taxon>Embryophyta</taxon>
        <taxon>Tracheophyta</taxon>
        <taxon>Spermatophyta</taxon>
        <taxon>Magnoliopsida</taxon>
        <taxon>Liliopsida</taxon>
        <taxon>Zingiberales</taxon>
        <taxon>Musaceae</taxon>
        <taxon>Ensete</taxon>
    </lineage>
</organism>
<proteinExistence type="predicted"/>
<dbReference type="InterPro" id="IPR012417">
    <property type="entry name" value="CaM-bd_dom_pln"/>
</dbReference>
<dbReference type="PANTHER" id="PTHR33349">
    <property type="entry name" value="EMB|CAB62594.1"/>
    <property type="match status" value="1"/>
</dbReference>
<dbReference type="Pfam" id="PF07839">
    <property type="entry name" value="CaM_binding"/>
    <property type="match status" value="1"/>
</dbReference>
<dbReference type="PANTHER" id="PTHR33349:SF41">
    <property type="entry name" value="EMB|CAB62594.1"/>
    <property type="match status" value="1"/>
</dbReference>
<dbReference type="SMART" id="SM01054">
    <property type="entry name" value="CaM_binding"/>
    <property type="match status" value="1"/>
</dbReference>
<dbReference type="GO" id="GO:0005516">
    <property type="term" value="F:calmodulin binding"/>
    <property type="evidence" value="ECO:0007669"/>
    <property type="project" value="InterPro"/>
</dbReference>
<accession>A0AAV8RQ48</accession>
<feature type="compositionally biased region" description="Basic and acidic residues" evidence="1">
    <location>
        <begin position="163"/>
        <end position="175"/>
    </location>
</feature>
<keyword evidence="4" id="KW-1185">Reference proteome</keyword>
<dbReference type="AlphaFoldDB" id="A0AAV8RQ48"/>
<evidence type="ECO:0000256" key="1">
    <source>
        <dbReference type="SAM" id="MobiDB-lite"/>
    </source>
</evidence>
<sequence length="299" mass="33569">MDTDAVSVNFDTNGGMKKHSTGGMVITGSSLASTSKEKPLPHYLRASTNSCHDFCKYGRRHASEAETKPPSFLPNLNNKLKKHSLLPSTSKEKPLPHYIRASYTNSCHDFCKYGPAEAETNPSFHPRSYKMLNLREEPYQANNLDVEEIRNRPAVKIKLSSHTKAEFSDKPDVSKQKATSTRIEHQQPESSGPRRLQFRRGRIVGGSINVGDLEMKKFRRIQMGEAITDSSPEAQTVVLKHQEAQEKKKKNAQYLCSNMIKETVSKMLKTGKSKVKALIDTYETMISISLRDNKPESAA</sequence>
<evidence type="ECO:0000313" key="4">
    <source>
        <dbReference type="Proteomes" id="UP001222027"/>
    </source>
</evidence>
<reference evidence="3 4" key="1">
    <citation type="submission" date="2022-12" db="EMBL/GenBank/DDBJ databases">
        <title>Chromosome-scale assembly of the Ensete ventricosum genome.</title>
        <authorList>
            <person name="Dussert Y."/>
            <person name="Stocks J."/>
            <person name="Wendawek A."/>
            <person name="Woldeyes F."/>
            <person name="Nichols R.A."/>
            <person name="Borrell J.S."/>
        </authorList>
    </citation>
    <scope>NUCLEOTIDE SEQUENCE [LARGE SCALE GENOMIC DNA]</scope>
    <source>
        <strain evidence="4">cv. Maze</strain>
        <tissue evidence="3">Seeds</tissue>
    </source>
</reference>
<name>A0AAV8RQ48_ENSVE</name>
<feature type="domain" description="Calmodulin-binding" evidence="2">
    <location>
        <begin position="172"/>
        <end position="287"/>
    </location>
</feature>
<dbReference type="EMBL" id="JAQQAF010000002">
    <property type="protein sequence ID" value="KAJ8504995.1"/>
    <property type="molecule type" value="Genomic_DNA"/>
</dbReference>
<comment type="caution">
    <text evidence="3">The sequence shown here is derived from an EMBL/GenBank/DDBJ whole genome shotgun (WGS) entry which is preliminary data.</text>
</comment>
<gene>
    <name evidence="3" type="ORF">OPV22_005881</name>
</gene>
<protein>
    <recommendedName>
        <fullName evidence="2">Calmodulin-binding domain-containing protein</fullName>
    </recommendedName>
</protein>
<evidence type="ECO:0000259" key="2">
    <source>
        <dbReference type="SMART" id="SM01054"/>
    </source>
</evidence>
<feature type="region of interest" description="Disordered" evidence="1">
    <location>
        <begin position="160"/>
        <end position="194"/>
    </location>
</feature>
<evidence type="ECO:0000313" key="3">
    <source>
        <dbReference type="EMBL" id="KAJ8504995.1"/>
    </source>
</evidence>
<dbReference type="Proteomes" id="UP001222027">
    <property type="component" value="Unassembled WGS sequence"/>
</dbReference>